<evidence type="ECO:0000313" key="3">
    <source>
        <dbReference type="Proteomes" id="UP000249873"/>
    </source>
</evidence>
<organism evidence="2 3">
    <name type="scientific">Arcticibacterium luteifluviistationis</name>
    <dbReference type="NCBI Taxonomy" id="1784714"/>
    <lineage>
        <taxon>Bacteria</taxon>
        <taxon>Pseudomonadati</taxon>
        <taxon>Bacteroidota</taxon>
        <taxon>Cytophagia</taxon>
        <taxon>Cytophagales</taxon>
        <taxon>Leadbetterellaceae</taxon>
        <taxon>Arcticibacterium</taxon>
    </lineage>
</organism>
<evidence type="ECO:0000259" key="1">
    <source>
        <dbReference type="PROSITE" id="PS50930"/>
    </source>
</evidence>
<dbReference type="PROSITE" id="PS50930">
    <property type="entry name" value="HTH_LYTTR"/>
    <property type="match status" value="1"/>
</dbReference>
<name>A0A2Z4GH19_9BACT</name>
<sequence>MSRLRANYTYLIKKDGTRILSAYSLNVCQDLFETQDFIRVDRSNLVHRSSIKSVN</sequence>
<feature type="domain" description="HTH LytTR-type" evidence="1">
    <location>
        <begin position="1"/>
        <end position="55"/>
    </location>
</feature>
<dbReference type="Proteomes" id="UP000249873">
    <property type="component" value="Chromosome"/>
</dbReference>
<gene>
    <name evidence="2" type="ORF">DJ013_20020</name>
</gene>
<dbReference type="KEGG" id="als:DJ013_20020"/>
<dbReference type="GO" id="GO:0003677">
    <property type="term" value="F:DNA binding"/>
    <property type="evidence" value="ECO:0007669"/>
    <property type="project" value="InterPro"/>
</dbReference>
<protein>
    <recommendedName>
        <fullName evidence="1">HTH LytTR-type domain-containing protein</fullName>
    </recommendedName>
</protein>
<dbReference type="AlphaFoldDB" id="A0A2Z4GH19"/>
<accession>A0A2Z4GH19</accession>
<evidence type="ECO:0000313" key="2">
    <source>
        <dbReference type="EMBL" id="AWW00336.1"/>
    </source>
</evidence>
<reference evidence="2 3" key="1">
    <citation type="submission" date="2018-05" db="EMBL/GenBank/DDBJ databases">
        <title>Complete genome sequence of Arcticibacterium luteifluviistationis SM1504T, a cytophagaceae bacterium isolated from Arctic surface seawater.</title>
        <authorList>
            <person name="Li Y."/>
            <person name="Qin Q.-L."/>
        </authorList>
    </citation>
    <scope>NUCLEOTIDE SEQUENCE [LARGE SCALE GENOMIC DNA]</scope>
    <source>
        <strain evidence="2 3">SM1504</strain>
    </source>
</reference>
<dbReference type="InterPro" id="IPR007492">
    <property type="entry name" value="LytTR_DNA-bd_dom"/>
</dbReference>
<keyword evidence="3" id="KW-1185">Reference proteome</keyword>
<dbReference type="Pfam" id="PF04397">
    <property type="entry name" value="LytTR"/>
    <property type="match status" value="1"/>
</dbReference>
<proteinExistence type="predicted"/>
<dbReference type="EMBL" id="CP029480">
    <property type="protein sequence ID" value="AWW00336.1"/>
    <property type="molecule type" value="Genomic_DNA"/>
</dbReference>
<dbReference type="OrthoDB" id="964870at2"/>